<comment type="similarity">
    <text evidence="1 6">Belongs to the RNase PH family.</text>
</comment>
<evidence type="ECO:0000256" key="2">
    <source>
        <dbReference type="ARBA" id="ARBA00022552"/>
    </source>
</evidence>
<name>A0A845UVL6_9GAMM</name>
<dbReference type="SUPFAM" id="SSF55666">
    <property type="entry name" value="Ribonuclease PH domain 2-like"/>
    <property type="match status" value="1"/>
</dbReference>
<evidence type="ECO:0000259" key="7">
    <source>
        <dbReference type="Pfam" id="PF01138"/>
    </source>
</evidence>
<keyword evidence="6 9" id="KW-0548">Nucleotidyltransferase</keyword>
<evidence type="ECO:0000313" key="10">
    <source>
        <dbReference type="Proteomes" id="UP000484885"/>
    </source>
</evidence>
<keyword evidence="6 9" id="KW-0808">Transferase</keyword>
<dbReference type="CDD" id="cd11362">
    <property type="entry name" value="RNase_PH_bact"/>
    <property type="match status" value="1"/>
</dbReference>
<comment type="catalytic activity">
    <reaction evidence="6">
        <text>tRNA(n+1) + phosphate = tRNA(n) + a ribonucleoside 5'-diphosphate</text>
        <dbReference type="Rhea" id="RHEA:10628"/>
        <dbReference type="Rhea" id="RHEA-COMP:17343"/>
        <dbReference type="Rhea" id="RHEA-COMP:17344"/>
        <dbReference type="ChEBI" id="CHEBI:43474"/>
        <dbReference type="ChEBI" id="CHEBI:57930"/>
        <dbReference type="ChEBI" id="CHEBI:173114"/>
        <dbReference type="EC" id="2.7.7.56"/>
    </reaction>
</comment>
<dbReference type="InterPro" id="IPR001247">
    <property type="entry name" value="ExoRNase_PH_dom1"/>
</dbReference>
<keyword evidence="2 6" id="KW-0698">rRNA processing</keyword>
<dbReference type="InterPro" id="IPR050080">
    <property type="entry name" value="RNase_PH"/>
</dbReference>
<comment type="subunit">
    <text evidence="6">Homohexameric ring arranged as a trimer of dimers.</text>
</comment>
<feature type="domain" description="Exoribonuclease phosphorolytic" evidence="7">
    <location>
        <begin position="77"/>
        <end position="207"/>
    </location>
</feature>
<dbReference type="PANTHER" id="PTHR11953:SF0">
    <property type="entry name" value="EXOSOME COMPLEX COMPONENT RRP41"/>
    <property type="match status" value="1"/>
</dbReference>
<dbReference type="InterPro" id="IPR036345">
    <property type="entry name" value="ExoRNase_PH_dom2_sf"/>
</dbReference>
<reference evidence="9 10" key="1">
    <citation type="submission" date="2020-02" db="EMBL/GenBank/DDBJ databases">
        <authorList>
            <person name="Zhang X.-Y."/>
        </authorList>
    </citation>
    <scope>NUCLEOTIDE SEQUENCE [LARGE SCALE GENOMIC DNA]</scope>
    <source>
        <strain evidence="9 10">C33</strain>
    </source>
</reference>
<evidence type="ECO:0000256" key="4">
    <source>
        <dbReference type="ARBA" id="ARBA00022694"/>
    </source>
</evidence>
<dbReference type="PANTHER" id="PTHR11953">
    <property type="entry name" value="EXOSOME COMPLEX COMPONENT"/>
    <property type="match status" value="1"/>
</dbReference>
<dbReference type="PROSITE" id="PS01277">
    <property type="entry name" value="RIBONUCLEASE_PH"/>
    <property type="match status" value="1"/>
</dbReference>
<dbReference type="Gene3D" id="3.30.230.70">
    <property type="entry name" value="GHMP Kinase, N-terminal domain"/>
    <property type="match status" value="1"/>
</dbReference>
<dbReference type="NCBIfam" id="TIGR01966">
    <property type="entry name" value="RNasePH"/>
    <property type="match status" value="1"/>
</dbReference>
<keyword evidence="10" id="KW-1185">Reference proteome</keyword>
<dbReference type="InterPro" id="IPR015847">
    <property type="entry name" value="ExoRNase_PH_dom2"/>
</dbReference>
<dbReference type="InterPro" id="IPR020568">
    <property type="entry name" value="Ribosomal_Su5_D2-typ_SF"/>
</dbReference>
<dbReference type="GO" id="GO:0016075">
    <property type="term" value="P:rRNA catabolic process"/>
    <property type="evidence" value="ECO:0007669"/>
    <property type="project" value="UniProtKB-UniRule"/>
</dbReference>
<dbReference type="Proteomes" id="UP000484885">
    <property type="component" value="Unassembled WGS sequence"/>
</dbReference>
<dbReference type="SUPFAM" id="SSF54211">
    <property type="entry name" value="Ribosomal protein S5 domain 2-like"/>
    <property type="match status" value="1"/>
</dbReference>
<comment type="caution">
    <text evidence="9">The sequence shown here is derived from an EMBL/GenBank/DDBJ whole genome shotgun (WGS) entry which is preliminary data.</text>
</comment>
<evidence type="ECO:0000256" key="3">
    <source>
        <dbReference type="ARBA" id="ARBA00022555"/>
    </source>
</evidence>
<evidence type="ECO:0000259" key="8">
    <source>
        <dbReference type="Pfam" id="PF03725"/>
    </source>
</evidence>
<dbReference type="Pfam" id="PF03725">
    <property type="entry name" value="RNase_PH_C"/>
    <property type="match status" value="1"/>
</dbReference>
<evidence type="ECO:0000256" key="6">
    <source>
        <dbReference type="HAMAP-Rule" id="MF_00564"/>
    </source>
</evidence>
<dbReference type="GO" id="GO:0009022">
    <property type="term" value="F:tRNA nucleotidyltransferase activity"/>
    <property type="evidence" value="ECO:0007669"/>
    <property type="project" value="UniProtKB-UniRule"/>
</dbReference>
<dbReference type="EC" id="2.7.7.56" evidence="6"/>
<dbReference type="InterPro" id="IPR002381">
    <property type="entry name" value="RNase_PH_bac-type"/>
</dbReference>
<dbReference type="InterPro" id="IPR018336">
    <property type="entry name" value="RNase_PH_CS"/>
</dbReference>
<dbReference type="GO" id="GO:0031125">
    <property type="term" value="P:rRNA 3'-end processing"/>
    <property type="evidence" value="ECO:0007669"/>
    <property type="project" value="UniProtKB-ARBA"/>
</dbReference>
<gene>
    <name evidence="6 9" type="primary">rph</name>
    <name evidence="9" type="ORF">G3I74_00765</name>
</gene>
<dbReference type="GO" id="GO:0000175">
    <property type="term" value="F:3'-5'-RNA exonuclease activity"/>
    <property type="evidence" value="ECO:0007669"/>
    <property type="project" value="UniProtKB-UniRule"/>
</dbReference>
<dbReference type="AlphaFoldDB" id="A0A845UVL6"/>
<comment type="function">
    <text evidence="6">Phosphorolytic 3'-5' exoribonuclease that plays an important role in tRNA 3'-end maturation. Removes nucleotide residues following the 3'-CCA terminus of tRNAs; can also add nucleotides to the ends of RNA molecules by using nucleoside diphosphates as substrates, but this may not be physiologically important. Probably plays a role in initiation of 16S rRNA degradation (leading to ribosome degradation) during starvation.</text>
</comment>
<evidence type="ECO:0000256" key="5">
    <source>
        <dbReference type="ARBA" id="ARBA00022884"/>
    </source>
</evidence>
<keyword evidence="4 6" id="KW-0819">tRNA processing</keyword>
<evidence type="ECO:0000256" key="1">
    <source>
        <dbReference type="ARBA" id="ARBA00006678"/>
    </source>
</evidence>
<feature type="binding site" evidence="6">
    <location>
        <position position="153"/>
    </location>
    <ligand>
        <name>phosphate</name>
        <dbReference type="ChEBI" id="CHEBI:43474"/>
        <note>substrate</note>
    </ligand>
</feature>
<feature type="binding site" evidence="6">
    <location>
        <begin position="191"/>
        <end position="193"/>
    </location>
    <ligand>
        <name>phosphate</name>
        <dbReference type="ChEBI" id="CHEBI:43474"/>
        <note>substrate</note>
    </ligand>
</feature>
<dbReference type="Pfam" id="PF01138">
    <property type="entry name" value="RNase_PH"/>
    <property type="match status" value="1"/>
</dbReference>
<dbReference type="HAMAP" id="MF_00564">
    <property type="entry name" value="RNase_PH"/>
    <property type="match status" value="1"/>
</dbReference>
<keyword evidence="5" id="KW-0694">RNA-binding</keyword>
<dbReference type="GO" id="GO:0008033">
    <property type="term" value="P:tRNA processing"/>
    <property type="evidence" value="ECO:0007669"/>
    <property type="project" value="UniProtKB-UniRule"/>
</dbReference>
<accession>A0A845UVL6</accession>
<feature type="domain" description="Exoribonuclease phosphorolytic" evidence="8">
    <location>
        <begin position="225"/>
        <end position="291"/>
    </location>
</feature>
<organism evidence="9 10">
    <name type="scientific">Wenzhouxiangella limi</name>
    <dbReference type="NCBI Taxonomy" id="2707351"/>
    <lineage>
        <taxon>Bacteria</taxon>
        <taxon>Pseudomonadati</taxon>
        <taxon>Pseudomonadota</taxon>
        <taxon>Gammaproteobacteria</taxon>
        <taxon>Chromatiales</taxon>
        <taxon>Wenzhouxiangellaceae</taxon>
        <taxon>Wenzhouxiangella</taxon>
    </lineage>
</organism>
<protein>
    <recommendedName>
        <fullName evidence="6">Ribonuclease PH</fullName>
        <shortName evidence="6">RNase PH</shortName>
        <ecNumber evidence="6">2.7.7.56</ecNumber>
    </recommendedName>
    <alternativeName>
        <fullName evidence="6">tRNA nucleotidyltransferase</fullName>
    </alternativeName>
</protein>
<sequence>MQVQVALVDRAQLPGQLTAVGLQRALRVGGHASNHGRLRVSGGGFAGLGPERHGNLAARKTGKECIVTRPSGRAADQLRPVVIERHFTMHAEGSVLISCGDTRVLCTASVEERVPPWLRGKGQGWVTAEYGMLPRATGTRNQREASRGKQGGRTLEIQRLIGRSLRAVIDLEAVGERSITLDCDVLQADGGTRTASITGAYVALVDAVDRLFDAGKLKRNPIHGRVAAVSVGMLGSDAVLDLDYAEDSTADTDLNVVMNDGGGLIEIQGTAEGHAFHRHELDAMLALAEKGVDELIQAQEAALSGA</sequence>
<proteinExistence type="inferred from homology"/>
<keyword evidence="3 6" id="KW-0820">tRNA-binding</keyword>
<dbReference type="InterPro" id="IPR027408">
    <property type="entry name" value="PNPase/RNase_PH_dom_sf"/>
</dbReference>
<evidence type="ECO:0000313" key="9">
    <source>
        <dbReference type="EMBL" id="NDY94262.1"/>
    </source>
</evidence>
<dbReference type="GO" id="GO:0000049">
    <property type="term" value="F:tRNA binding"/>
    <property type="evidence" value="ECO:0007669"/>
    <property type="project" value="UniProtKB-UniRule"/>
</dbReference>
<dbReference type="EMBL" id="JAAGSC010000023">
    <property type="protein sequence ID" value="NDY94262.1"/>
    <property type="molecule type" value="Genomic_DNA"/>
</dbReference>
<dbReference type="FunFam" id="3.30.230.70:FF:000003">
    <property type="entry name" value="Ribonuclease PH"/>
    <property type="match status" value="1"/>
</dbReference>